<proteinExistence type="predicted"/>
<feature type="domain" description="FAD-dependent urate hydroxylase HpyO/Asp monooxygenase CreE-like FAD/NAD(P)-binding" evidence="1">
    <location>
        <begin position="13"/>
        <end position="162"/>
    </location>
</feature>
<evidence type="ECO:0000313" key="2">
    <source>
        <dbReference type="EMBL" id="MFG1372037.1"/>
    </source>
</evidence>
<accession>A0ABW6ZUB2</accession>
<dbReference type="PRINTS" id="PR00368">
    <property type="entry name" value="FADPNR"/>
</dbReference>
<dbReference type="SUPFAM" id="SSF51905">
    <property type="entry name" value="FAD/NAD(P)-binding domain"/>
    <property type="match status" value="2"/>
</dbReference>
<dbReference type="Proteomes" id="UP001604002">
    <property type="component" value="Unassembled WGS sequence"/>
</dbReference>
<evidence type="ECO:0000259" key="1">
    <source>
        <dbReference type="Pfam" id="PF13454"/>
    </source>
</evidence>
<dbReference type="InterPro" id="IPR036188">
    <property type="entry name" value="FAD/NAD-bd_sf"/>
</dbReference>
<gene>
    <name evidence="2" type="ORF">V5F32_07675</name>
</gene>
<dbReference type="EMBL" id="JBAFVH010000004">
    <property type="protein sequence ID" value="MFG1372037.1"/>
    <property type="molecule type" value="Genomic_DNA"/>
</dbReference>
<dbReference type="PANTHER" id="PTHR40254">
    <property type="entry name" value="BLR0577 PROTEIN"/>
    <property type="match status" value="1"/>
</dbReference>
<keyword evidence="3" id="KW-1185">Reference proteome</keyword>
<dbReference type="PANTHER" id="PTHR40254:SF1">
    <property type="entry name" value="BLR0577 PROTEIN"/>
    <property type="match status" value="1"/>
</dbReference>
<name>A0ABW6ZUB2_9HYPH</name>
<evidence type="ECO:0000313" key="3">
    <source>
        <dbReference type="Proteomes" id="UP001604002"/>
    </source>
</evidence>
<dbReference type="InterPro" id="IPR052189">
    <property type="entry name" value="L-asp_N-monooxygenase_NS-form"/>
</dbReference>
<organism evidence="2 3">
    <name type="scientific">Xanthobacter oligotrophicus</name>
    <dbReference type="NCBI Taxonomy" id="2607286"/>
    <lineage>
        <taxon>Bacteria</taxon>
        <taxon>Pseudomonadati</taxon>
        <taxon>Pseudomonadota</taxon>
        <taxon>Alphaproteobacteria</taxon>
        <taxon>Hyphomicrobiales</taxon>
        <taxon>Xanthobacteraceae</taxon>
        <taxon>Xanthobacter</taxon>
    </lineage>
</organism>
<reference evidence="2 3" key="1">
    <citation type="submission" date="2024-02" db="EMBL/GenBank/DDBJ databases">
        <title>Expansion and revision of Xanthobacter and proposal of Roseixanthobacter gen. nov.</title>
        <authorList>
            <person name="Soltysiak M.P.M."/>
            <person name="Jalihal A."/>
            <person name="Ory A."/>
            <person name="Chrisophersen C."/>
            <person name="Lee A.D."/>
            <person name="Boulton J."/>
            <person name="Springer M."/>
        </authorList>
    </citation>
    <scope>NUCLEOTIDE SEQUENCE [LARGE SCALE GENOMIC DNA]</scope>
    <source>
        <strain evidence="2 3">23A</strain>
    </source>
</reference>
<dbReference type="InterPro" id="IPR038732">
    <property type="entry name" value="HpyO/CreE_NAD-binding"/>
</dbReference>
<protein>
    <submittedName>
        <fullName evidence="2">FAD/NAD(P)-binding protein</fullName>
    </submittedName>
</protein>
<sequence>MLNLRDGRKSVIVVGGGFSGTLFALAASAQDGLDVVLVESARTAGPGLAYGACGPFHLLNVPVARMEVGLKPTFTEWLGQSGADLTDAIAEAGGDLSQAFVPRALFGAYLTARMSEALATRGDRLLRLRGEVVHVTDRPVPSVQLADGRRVEGTHVVLATGNLPPKPPRCRDGGLYEDPLFVPDPWAGEGLHDLPPETPVLLIGSGLTTVDVALLLDEQGHRGPIWSVSRHGLLPQAHVRGGAWEPFVDPAEASSPLRGMRLIRAAVARAADRGVPWQRVMDAVRPSIAGVWSGWSEREKARFLRHARAYWDIHRHRMAPRIARRLDGLVASGRLKVVAGRIAGFERAPGGLVAHIRRRHSGSALALEVARVVNCTGPRSDFQSFAFPPFDGLRDSGRILPDALGLGLETRGSAVLDRYGHASDWLYALGPLARPAYWEVTAVPEISVQVHRLVEDLARPAGRDTLPPERLMADFVNLGEGI</sequence>
<comment type="caution">
    <text evidence="2">The sequence shown here is derived from an EMBL/GenBank/DDBJ whole genome shotgun (WGS) entry which is preliminary data.</text>
</comment>
<dbReference type="Gene3D" id="3.50.50.60">
    <property type="entry name" value="FAD/NAD(P)-binding domain"/>
    <property type="match status" value="1"/>
</dbReference>
<dbReference type="Pfam" id="PF13454">
    <property type="entry name" value="NAD_binding_9"/>
    <property type="match status" value="1"/>
</dbReference>
<dbReference type="RefSeq" id="WP_393991962.1">
    <property type="nucleotide sequence ID" value="NZ_JBAFVH010000004.1"/>
</dbReference>